<gene>
    <name evidence="1" type="ORF">DPMN_138635</name>
</gene>
<name>A0A9D4JFT7_DREPO</name>
<dbReference type="AlphaFoldDB" id="A0A9D4JFT7"/>
<keyword evidence="2" id="KW-1185">Reference proteome</keyword>
<evidence type="ECO:0000313" key="1">
    <source>
        <dbReference type="EMBL" id="KAH3810245.1"/>
    </source>
</evidence>
<evidence type="ECO:0000313" key="2">
    <source>
        <dbReference type="Proteomes" id="UP000828390"/>
    </source>
</evidence>
<protein>
    <submittedName>
        <fullName evidence="1">Uncharacterized protein</fullName>
    </submittedName>
</protein>
<accession>A0A9D4JFT7</accession>
<proteinExistence type="predicted"/>
<sequence length="65" mass="7455">MMTAAIASRDKPIRAAIHCRRRQTLRSKSVDVVEPLPLVLLCSDHGLLWGSYGDHFVFNWIFFNP</sequence>
<reference evidence="1" key="2">
    <citation type="submission" date="2020-11" db="EMBL/GenBank/DDBJ databases">
        <authorList>
            <person name="McCartney M.A."/>
            <person name="Auch B."/>
            <person name="Kono T."/>
            <person name="Mallez S."/>
            <person name="Becker A."/>
            <person name="Gohl D.M."/>
            <person name="Silverstein K.A.T."/>
            <person name="Koren S."/>
            <person name="Bechman K.B."/>
            <person name="Herman A."/>
            <person name="Abrahante J.E."/>
            <person name="Garbe J."/>
        </authorList>
    </citation>
    <scope>NUCLEOTIDE SEQUENCE</scope>
    <source>
        <strain evidence="1">Duluth1</strain>
        <tissue evidence="1">Whole animal</tissue>
    </source>
</reference>
<dbReference type="EMBL" id="JAIWYP010000006">
    <property type="protein sequence ID" value="KAH3810245.1"/>
    <property type="molecule type" value="Genomic_DNA"/>
</dbReference>
<dbReference type="Proteomes" id="UP000828390">
    <property type="component" value="Unassembled WGS sequence"/>
</dbReference>
<organism evidence="1 2">
    <name type="scientific">Dreissena polymorpha</name>
    <name type="common">Zebra mussel</name>
    <name type="synonym">Mytilus polymorpha</name>
    <dbReference type="NCBI Taxonomy" id="45954"/>
    <lineage>
        <taxon>Eukaryota</taxon>
        <taxon>Metazoa</taxon>
        <taxon>Spiralia</taxon>
        <taxon>Lophotrochozoa</taxon>
        <taxon>Mollusca</taxon>
        <taxon>Bivalvia</taxon>
        <taxon>Autobranchia</taxon>
        <taxon>Heteroconchia</taxon>
        <taxon>Euheterodonta</taxon>
        <taxon>Imparidentia</taxon>
        <taxon>Neoheterodontei</taxon>
        <taxon>Myida</taxon>
        <taxon>Dreissenoidea</taxon>
        <taxon>Dreissenidae</taxon>
        <taxon>Dreissena</taxon>
    </lineage>
</organism>
<reference evidence="1" key="1">
    <citation type="journal article" date="2019" name="bioRxiv">
        <title>The Genome of the Zebra Mussel, Dreissena polymorpha: A Resource for Invasive Species Research.</title>
        <authorList>
            <person name="McCartney M.A."/>
            <person name="Auch B."/>
            <person name="Kono T."/>
            <person name="Mallez S."/>
            <person name="Zhang Y."/>
            <person name="Obille A."/>
            <person name="Becker A."/>
            <person name="Abrahante J.E."/>
            <person name="Garbe J."/>
            <person name="Badalamenti J.P."/>
            <person name="Herman A."/>
            <person name="Mangelson H."/>
            <person name="Liachko I."/>
            <person name="Sullivan S."/>
            <person name="Sone E.D."/>
            <person name="Koren S."/>
            <person name="Silverstein K.A.T."/>
            <person name="Beckman K.B."/>
            <person name="Gohl D.M."/>
        </authorList>
    </citation>
    <scope>NUCLEOTIDE SEQUENCE</scope>
    <source>
        <strain evidence="1">Duluth1</strain>
        <tissue evidence="1">Whole animal</tissue>
    </source>
</reference>
<comment type="caution">
    <text evidence="1">The sequence shown here is derived from an EMBL/GenBank/DDBJ whole genome shotgun (WGS) entry which is preliminary data.</text>
</comment>